<evidence type="ECO:0000256" key="2">
    <source>
        <dbReference type="ARBA" id="ARBA00007171"/>
    </source>
</evidence>
<dbReference type="Pfam" id="PF03717">
    <property type="entry name" value="PBP_dimer"/>
    <property type="match status" value="1"/>
</dbReference>
<comment type="similarity">
    <text evidence="2">Belongs to the transpeptidase family.</text>
</comment>
<evidence type="ECO:0000259" key="5">
    <source>
        <dbReference type="PROSITE" id="PS51178"/>
    </source>
</evidence>
<dbReference type="InterPro" id="IPR050515">
    <property type="entry name" value="Beta-lactam/transpept"/>
</dbReference>
<feature type="domain" description="PASTA" evidence="5">
    <location>
        <begin position="602"/>
        <end position="662"/>
    </location>
</feature>
<dbReference type="Proteomes" id="UP000323521">
    <property type="component" value="Chromosome"/>
</dbReference>
<dbReference type="Gene3D" id="1.10.150.770">
    <property type="match status" value="1"/>
</dbReference>
<reference evidence="6 7" key="1">
    <citation type="submission" date="2016-10" db="EMBL/GenBank/DDBJ databases">
        <title>Complete Genome Sequence of Peptococcaceae strain DCMF.</title>
        <authorList>
            <person name="Edwards R.J."/>
            <person name="Holland S.I."/>
            <person name="Deshpande N.P."/>
            <person name="Wong Y.K."/>
            <person name="Ertan H."/>
            <person name="Manefield M."/>
            <person name="Russell T.L."/>
            <person name="Lee M.J."/>
        </authorList>
    </citation>
    <scope>NUCLEOTIDE SEQUENCE [LARGE SCALE GENOMIC DNA]</scope>
    <source>
        <strain evidence="6 7">DCMF</strain>
    </source>
</reference>
<protein>
    <submittedName>
        <fullName evidence="6">Stage V sporulation protein D</fullName>
    </submittedName>
</protein>
<dbReference type="EMBL" id="CP017634">
    <property type="protein sequence ID" value="ATW25059.1"/>
    <property type="molecule type" value="Genomic_DNA"/>
</dbReference>
<dbReference type="PANTHER" id="PTHR30627:SF1">
    <property type="entry name" value="PEPTIDOGLYCAN D,D-TRANSPEPTIDASE FTSI"/>
    <property type="match status" value="1"/>
</dbReference>
<proteinExistence type="inferred from homology"/>
<evidence type="ECO:0000313" key="7">
    <source>
        <dbReference type="Proteomes" id="UP000323521"/>
    </source>
</evidence>
<evidence type="ECO:0000256" key="4">
    <source>
        <dbReference type="SAM" id="Phobius"/>
    </source>
</evidence>
<dbReference type="Gene3D" id="3.30.10.20">
    <property type="match status" value="2"/>
</dbReference>
<feature type="domain" description="PASTA" evidence="5">
    <location>
        <begin position="668"/>
        <end position="727"/>
    </location>
</feature>
<dbReference type="CDD" id="cd06576">
    <property type="entry name" value="PASTA_Pbp2x-like_1"/>
    <property type="match status" value="1"/>
</dbReference>
<dbReference type="KEGG" id="fwa:DCMF_09970"/>
<name>A0A3G1KRH1_FORW1</name>
<dbReference type="InterPro" id="IPR011927">
    <property type="entry name" value="SpoVD_pbp"/>
</dbReference>
<dbReference type="AlphaFoldDB" id="A0A3G1KRH1"/>
<dbReference type="PANTHER" id="PTHR30627">
    <property type="entry name" value="PEPTIDOGLYCAN D,D-TRANSPEPTIDASE"/>
    <property type="match status" value="1"/>
</dbReference>
<dbReference type="GO" id="GO:0071555">
    <property type="term" value="P:cell wall organization"/>
    <property type="evidence" value="ECO:0007669"/>
    <property type="project" value="TreeGrafter"/>
</dbReference>
<dbReference type="SMART" id="SM00740">
    <property type="entry name" value="PASTA"/>
    <property type="match status" value="2"/>
</dbReference>
<dbReference type="InterPro" id="IPR036138">
    <property type="entry name" value="PBP_dimer_sf"/>
</dbReference>
<dbReference type="SUPFAM" id="SSF56601">
    <property type="entry name" value="beta-lactamase/transpeptidase-like"/>
    <property type="match status" value="1"/>
</dbReference>
<evidence type="ECO:0000313" key="6">
    <source>
        <dbReference type="EMBL" id="ATW25059.1"/>
    </source>
</evidence>
<dbReference type="InterPro" id="IPR005311">
    <property type="entry name" value="PBP_dimer"/>
</dbReference>
<keyword evidence="3 4" id="KW-0472">Membrane</keyword>
<dbReference type="InterPro" id="IPR012338">
    <property type="entry name" value="Beta-lactam/transpept-like"/>
</dbReference>
<evidence type="ECO:0000256" key="3">
    <source>
        <dbReference type="ARBA" id="ARBA00023136"/>
    </source>
</evidence>
<sequence>MGNSQGQSKLTPEEWRGTVQTTTIMMRRRIACLFFGAIAVFFLLLLRLAYLQFALGSELQLKAEQLRMREIPIAAKRGTIYDRNHKKLAVSVSADSVYALPPEVKYSGKEEDIAKQLSPILGIPQDQILKKITAARSFEWLQRKVDFAKAQKIKQLDLPGIKVVEESQRFYPKDTLASHVLGFAGVDNQGLEGIEITRDAELKGVPGNIVIEYDAKGRELPGAVHKYNPPVDGNSLVLTIDETIQYFAERELDKAMNGPSKPKSATIIVMQPKTGEILALANRPTYDSNNYAKFDPQTWRNIAVSNTYEPGSTFKIITTAAALEEGVVKPDDRFYDPGYIVVGDRRIRCWRYYNPHGSESFREVIQNSCNPGFVEVGLRLENKEKGIFYKYIKAFGIGATTSLGLPGEAPGIMIPEKDLKPINIATISIGQSIAVTPLQIITAASAVANGGVLMEPQIVREVVDANNKVIKGFQPKPVRRVISEQTAQVERELLEGVVSQGTGRNGYVPGYRVGGKTGTAQKPGPGGYQQGKYVASFLGMAPVNDPQLVVLVILDEPQGYPYQGGQIAAPVFKAVMEDSLRYLGVVAQYAPGEEDAQGPEATVKMVTVPEVINLSAEEATKVLKLEGLKVEIKGTGKVVTEQTPAGLAKVKEGSTVLLRLGTADKSLIPGTVTVPDLTGKRIREVADLLGAMGLKLDPEGRGAVVRQEPIPGSKIKAGDAVKVYFSEEEATEETIGP</sequence>
<dbReference type="Gene3D" id="3.30.450.330">
    <property type="match status" value="1"/>
</dbReference>
<keyword evidence="4" id="KW-0812">Transmembrane</keyword>
<organism evidence="6 7">
    <name type="scientific">Formimonas warabiya</name>
    <dbReference type="NCBI Taxonomy" id="1761012"/>
    <lineage>
        <taxon>Bacteria</taxon>
        <taxon>Bacillati</taxon>
        <taxon>Bacillota</taxon>
        <taxon>Clostridia</taxon>
        <taxon>Eubacteriales</taxon>
        <taxon>Peptococcaceae</taxon>
        <taxon>Candidatus Formimonas</taxon>
    </lineage>
</organism>
<dbReference type="SUPFAM" id="SSF54184">
    <property type="entry name" value="Penicillin-binding protein 2x (pbp-2x), c-terminal domain"/>
    <property type="match status" value="2"/>
</dbReference>
<dbReference type="GO" id="GO:0008658">
    <property type="term" value="F:penicillin binding"/>
    <property type="evidence" value="ECO:0007669"/>
    <property type="project" value="InterPro"/>
</dbReference>
<dbReference type="Gene3D" id="3.40.710.10">
    <property type="entry name" value="DD-peptidase/beta-lactamase superfamily"/>
    <property type="match status" value="1"/>
</dbReference>
<dbReference type="CDD" id="cd06575">
    <property type="entry name" value="PASTA_Pbp2x-like_2"/>
    <property type="match status" value="1"/>
</dbReference>
<keyword evidence="7" id="KW-1185">Reference proteome</keyword>
<dbReference type="Pfam" id="PF03793">
    <property type="entry name" value="PASTA"/>
    <property type="match status" value="2"/>
</dbReference>
<keyword evidence="4" id="KW-1133">Transmembrane helix</keyword>
<dbReference type="InterPro" id="IPR001460">
    <property type="entry name" value="PCN-bd_Tpept"/>
</dbReference>
<dbReference type="PROSITE" id="PS51178">
    <property type="entry name" value="PASTA"/>
    <property type="match status" value="2"/>
</dbReference>
<dbReference type="GO" id="GO:0005886">
    <property type="term" value="C:plasma membrane"/>
    <property type="evidence" value="ECO:0007669"/>
    <property type="project" value="TreeGrafter"/>
</dbReference>
<feature type="transmembrane region" description="Helical" evidence="4">
    <location>
        <begin position="30"/>
        <end position="50"/>
    </location>
</feature>
<dbReference type="InterPro" id="IPR005543">
    <property type="entry name" value="PASTA_dom"/>
</dbReference>
<comment type="subcellular location">
    <subcellularLocation>
        <location evidence="1">Membrane</location>
    </subcellularLocation>
</comment>
<dbReference type="Gene3D" id="3.90.1310.10">
    <property type="entry name" value="Penicillin-binding protein 2a (Domain 2)"/>
    <property type="match status" value="1"/>
</dbReference>
<evidence type="ECO:0000256" key="1">
    <source>
        <dbReference type="ARBA" id="ARBA00004370"/>
    </source>
</evidence>
<dbReference type="Pfam" id="PF00905">
    <property type="entry name" value="Transpeptidase"/>
    <property type="match status" value="1"/>
</dbReference>
<accession>A0A3G1KRH1</accession>
<dbReference type="NCBIfam" id="TIGR02214">
    <property type="entry name" value="spoVD_pbp"/>
    <property type="match status" value="1"/>
</dbReference>
<dbReference type="SUPFAM" id="SSF56519">
    <property type="entry name" value="Penicillin binding protein dimerisation domain"/>
    <property type="match status" value="1"/>
</dbReference>
<gene>
    <name evidence="6" type="ORF">DCMF_09970</name>
</gene>